<organism evidence="2 3">
    <name type="scientific">Filobasidium floriforme</name>
    <dbReference type="NCBI Taxonomy" id="5210"/>
    <lineage>
        <taxon>Eukaryota</taxon>
        <taxon>Fungi</taxon>
        <taxon>Dikarya</taxon>
        <taxon>Basidiomycota</taxon>
        <taxon>Agaricomycotina</taxon>
        <taxon>Tremellomycetes</taxon>
        <taxon>Filobasidiales</taxon>
        <taxon>Filobasidiaceae</taxon>
        <taxon>Filobasidium</taxon>
    </lineage>
</organism>
<dbReference type="AlphaFoldDB" id="A0A8K0JNE7"/>
<dbReference type="Proteomes" id="UP000812966">
    <property type="component" value="Unassembled WGS sequence"/>
</dbReference>
<sequence>MSSHRRSFPAPSFHPGSDPLTDPSSGDESDPNAIPWFFEFVSCSICSVGYSRAILDDGMWTFSLRQSHSRVLDQRFSIVSPSKVYVTCFLDLPKVCTLCGTKPITTTALAGKLEAELRPWFKNPTSDLKKTMRTVGFQTTEMARVIRELRKQVAVQNTALETANRRVQGERRLRQELEASKQEVEALRAEVESLRRGRPSQGAGASTGTLPLRPSRPAVRAPVAQVDNDTGGFGEPRTFAQGNGSKDGQQLDGFGRPMAIGRDDSRKRQRQETIQQSGPHSEGSLHTPFIQHNPNPRGPVPPERYSLHTRSSGLSDSGLGNKLVTRTESRQRMREHLTQAVQNHSSHADSR</sequence>
<evidence type="ECO:0000313" key="2">
    <source>
        <dbReference type="EMBL" id="KAG7562192.1"/>
    </source>
</evidence>
<feature type="compositionally biased region" description="Basic and acidic residues" evidence="1">
    <location>
        <begin position="325"/>
        <end position="337"/>
    </location>
</feature>
<accession>A0A8K0JNE7</accession>
<reference evidence="2" key="1">
    <citation type="submission" date="2020-04" db="EMBL/GenBank/DDBJ databases">
        <title>Analysis of mating type loci in Filobasidium floriforme.</title>
        <authorList>
            <person name="Nowrousian M."/>
        </authorList>
    </citation>
    <scope>NUCLEOTIDE SEQUENCE</scope>
    <source>
        <strain evidence="2">CBS 6242</strain>
    </source>
</reference>
<name>A0A8K0JNE7_9TREE</name>
<keyword evidence="3" id="KW-1185">Reference proteome</keyword>
<evidence type="ECO:0000313" key="3">
    <source>
        <dbReference type="Proteomes" id="UP000812966"/>
    </source>
</evidence>
<comment type="caution">
    <text evidence="2">The sequence shown here is derived from an EMBL/GenBank/DDBJ whole genome shotgun (WGS) entry which is preliminary data.</text>
</comment>
<feature type="region of interest" description="Disordered" evidence="1">
    <location>
        <begin position="190"/>
        <end position="351"/>
    </location>
</feature>
<proteinExistence type="predicted"/>
<dbReference type="EMBL" id="JABELV010000037">
    <property type="protein sequence ID" value="KAG7562192.1"/>
    <property type="molecule type" value="Genomic_DNA"/>
</dbReference>
<feature type="region of interest" description="Disordered" evidence="1">
    <location>
        <begin position="1"/>
        <end position="28"/>
    </location>
</feature>
<evidence type="ECO:0000256" key="1">
    <source>
        <dbReference type="SAM" id="MobiDB-lite"/>
    </source>
</evidence>
<gene>
    <name evidence="2" type="ORF">FFLO_02377</name>
</gene>
<protein>
    <submittedName>
        <fullName evidence="2">Uncharacterized protein</fullName>
    </submittedName>
</protein>